<sequence>MELSCGTYEQSAWHYPIECTRAREAFFLGFAEKVVPYVRMTKTLVIDGARSVGAMVDILEAGWSASAVASSAFLTNRILVSETCCQEHRCDGWAAMRSPFSHSDKKSVSLFKDVVARTAQVTESKGRL</sequence>
<reference evidence="2" key="1">
    <citation type="journal article" date="2023" name="bioRxiv">
        <title>Complete genome of the Medicago anthracnose fungus, Colletotrichum destructivum, reveals a mini-chromosome-like region within a core chromosome.</title>
        <authorList>
            <person name="Lapalu N."/>
            <person name="Simon A."/>
            <person name="Lu A."/>
            <person name="Plaumann P.-L."/>
            <person name="Amselem J."/>
            <person name="Pigne S."/>
            <person name="Auger A."/>
            <person name="Koch C."/>
            <person name="Dallery J.-F."/>
            <person name="O'Connell R.J."/>
        </authorList>
    </citation>
    <scope>NUCLEOTIDE SEQUENCE [LARGE SCALE GENOMIC DNA]</scope>
    <source>
        <strain evidence="2">CBS 520.97</strain>
    </source>
</reference>
<name>A0AAX4HZA5_9PEZI</name>
<dbReference type="AlphaFoldDB" id="A0AAX4HZA5"/>
<accession>A0AAX4HZA5</accession>
<evidence type="ECO:0000313" key="1">
    <source>
        <dbReference type="EMBL" id="WQF76417.1"/>
    </source>
</evidence>
<organism evidence="1 2">
    <name type="scientific">Colletotrichum destructivum</name>
    <dbReference type="NCBI Taxonomy" id="34406"/>
    <lineage>
        <taxon>Eukaryota</taxon>
        <taxon>Fungi</taxon>
        <taxon>Dikarya</taxon>
        <taxon>Ascomycota</taxon>
        <taxon>Pezizomycotina</taxon>
        <taxon>Sordariomycetes</taxon>
        <taxon>Hypocreomycetidae</taxon>
        <taxon>Glomerellales</taxon>
        <taxon>Glomerellaceae</taxon>
        <taxon>Colletotrichum</taxon>
        <taxon>Colletotrichum destructivum species complex</taxon>
    </lineage>
</organism>
<dbReference type="GeneID" id="87937934"/>
<gene>
    <name evidence="1" type="ORF">CDEST_01431</name>
</gene>
<evidence type="ECO:0000313" key="2">
    <source>
        <dbReference type="Proteomes" id="UP001322277"/>
    </source>
</evidence>
<dbReference type="Proteomes" id="UP001322277">
    <property type="component" value="Chromosome 1"/>
</dbReference>
<proteinExistence type="predicted"/>
<dbReference type="KEGG" id="cdet:87937934"/>
<dbReference type="RefSeq" id="XP_062773641.1">
    <property type="nucleotide sequence ID" value="XM_062917590.1"/>
</dbReference>
<dbReference type="EMBL" id="CP137305">
    <property type="protein sequence ID" value="WQF76417.1"/>
    <property type="molecule type" value="Genomic_DNA"/>
</dbReference>
<keyword evidence="2" id="KW-1185">Reference proteome</keyword>
<protein>
    <submittedName>
        <fullName evidence="1">Uncharacterized protein</fullName>
    </submittedName>
</protein>